<dbReference type="AlphaFoldDB" id="A0A178XHQ0"/>
<dbReference type="EMBL" id="LNQB01000102">
    <property type="protein sequence ID" value="OAP34135.1"/>
    <property type="molecule type" value="Genomic_DNA"/>
</dbReference>
<accession>A0A178XHQ0</accession>
<proteinExistence type="predicted"/>
<evidence type="ECO:0000313" key="1">
    <source>
        <dbReference type="EMBL" id="OAP34135.1"/>
    </source>
</evidence>
<dbReference type="OrthoDB" id="8416446at2"/>
<sequence length="185" mass="19492">MAAIAAHAMPALAAGKGAGAERAFDAFLGCTSEFFTVLQAEGSAFGVSEIVAPAPDLAGEGMTETAQVTFAAPVDANGIHLLRYSQMKASGQPDAWWWGFVTDRKPRDLVEGIRLGEPSAEFFEQGGSFYRVLEEGNAQGDTASARTMMINSTGKPDHSLVLCVVTADMMGGMKALPNAADLFRQ</sequence>
<gene>
    <name evidence="1" type="ORF">ATB98_22615</name>
</gene>
<dbReference type="STRING" id="36856.ATB98_22615"/>
<comment type="caution">
    <text evidence="1">The sequence shown here is derived from an EMBL/GenBank/DDBJ whole genome shotgun (WGS) entry which is preliminary data.</text>
</comment>
<organism evidence="1 2">
    <name type="scientific">Sinorhizobium saheli</name>
    <dbReference type="NCBI Taxonomy" id="36856"/>
    <lineage>
        <taxon>Bacteria</taxon>
        <taxon>Pseudomonadati</taxon>
        <taxon>Pseudomonadota</taxon>
        <taxon>Alphaproteobacteria</taxon>
        <taxon>Hyphomicrobiales</taxon>
        <taxon>Rhizobiaceae</taxon>
        <taxon>Sinorhizobium/Ensifer group</taxon>
        <taxon>Sinorhizobium</taxon>
    </lineage>
</organism>
<protein>
    <submittedName>
        <fullName evidence="1">Uncharacterized protein</fullName>
    </submittedName>
</protein>
<dbReference type="RefSeq" id="WP_066879201.1">
    <property type="nucleotide sequence ID" value="NZ_LNQB01000102.1"/>
</dbReference>
<name>A0A178XHQ0_SINSA</name>
<dbReference type="Proteomes" id="UP000078507">
    <property type="component" value="Unassembled WGS sequence"/>
</dbReference>
<keyword evidence="2" id="KW-1185">Reference proteome</keyword>
<reference evidence="1 2" key="1">
    <citation type="submission" date="2015-11" db="EMBL/GenBank/DDBJ databases">
        <title>Ensifer anhuiense sp. nov., an effective nitrogen fixation bacterium with Glycine soja.</title>
        <authorList>
            <person name="Yan H."/>
            <person name="Chen W."/>
        </authorList>
    </citation>
    <scope>NUCLEOTIDE SEQUENCE [LARGE SCALE GENOMIC DNA]</scope>
    <source>
        <strain evidence="1 2">LMG 7837</strain>
    </source>
</reference>
<evidence type="ECO:0000313" key="2">
    <source>
        <dbReference type="Proteomes" id="UP000078507"/>
    </source>
</evidence>